<dbReference type="CDD" id="cd06222">
    <property type="entry name" value="RNase_H_like"/>
    <property type="match status" value="1"/>
</dbReference>
<dbReference type="InterPro" id="IPR044730">
    <property type="entry name" value="RNase_H-like_dom_plant"/>
</dbReference>
<name>A0ABR0PEM6_GOSAR</name>
<evidence type="ECO:0000313" key="4">
    <source>
        <dbReference type="EMBL" id="KAK5819620.1"/>
    </source>
</evidence>
<evidence type="ECO:0000313" key="5">
    <source>
        <dbReference type="Proteomes" id="UP001358586"/>
    </source>
</evidence>
<dbReference type="Proteomes" id="UP001358586">
    <property type="component" value="Chromosome 7"/>
</dbReference>
<keyword evidence="5" id="KW-1185">Reference proteome</keyword>
<evidence type="ECO:0000256" key="1">
    <source>
        <dbReference type="SAM" id="MobiDB-lite"/>
    </source>
</evidence>
<feature type="signal peptide" evidence="2">
    <location>
        <begin position="1"/>
        <end position="20"/>
    </location>
</feature>
<reference evidence="4 5" key="1">
    <citation type="submission" date="2023-03" db="EMBL/GenBank/DDBJ databases">
        <title>WGS of Gossypium arboreum.</title>
        <authorList>
            <person name="Yu D."/>
        </authorList>
    </citation>
    <scope>NUCLEOTIDE SEQUENCE [LARGE SCALE GENOMIC DNA]</scope>
    <source>
        <tissue evidence="4">Leaf</tissue>
    </source>
</reference>
<comment type="caution">
    <text evidence="4">The sequence shown here is derived from an EMBL/GenBank/DDBJ whole genome shotgun (WGS) entry which is preliminary data.</text>
</comment>
<feature type="chain" id="PRO_5045397461" description="RNase H type-1 domain-containing protein" evidence="2">
    <location>
        <begin position="21"/>
        <end position="93"/>
    </location>
</feature>
<dbReference type="InterPro" id="IPR002156">
    <property type="entry name" value="RNaseH_domain"/>
</dbReference>
<protein>
    <recommendedName>
        <fullName evidence="3">RNase H type-1 domain-containing protein</fullName>
    </recommendedName>
</protein>
<dbReference type="Pfam" id="PF13456">
    <property type="entry name" value="RVT_3"/>
    <property type="match status" value="1"/>
</dbReference>
<keyword evidence="2" id="KW-0732">Signal</keyword>
<evidence type="ECO:0000259" key="3">
    <source>
        <dbReference type="Pfam" id="PF13456"/>
    </source>
</evidence>
<accession>A0ABR0PEM6</accession>
<dbReference type="EMBL" id="JARKNE010000007">
    <property type="protein sequence ID" value="KAK5819620.1"/>
    <property type="molecule type" value="Genomic_DNA"/>
</dbReference>
<gene>
    <name evidence="4" type="ORF">PVK06_024637</name>
</gene>
<feature type="domain" description="RNase H type-1" evidence="3">
    <location>
        <begin position="14"/>
        <end position="69"/>
    </location>
</feature>
<organism evidence="4 5">
    <name type="scientific">Gossypium arboreum</name>
    <name type="common">Tree cotton</name>
    <name type="synonym">Gossypium nanking</name>
    <dbReference type="NCBI Taxonomy" id="29729"/>
    <lineage>
        <taxon>Eukaryota</taxon>
        <taxon>Viridiplantae</taxon>
        <taxon>Streptophyta</taxon>
        <taxon>Embryophyta</taxon>
        <taxon>Tracheophyta</taxon>
        <taxon>Spermatophyta</taxon>
        <taxon>Magnoliopsida</taxon>
        <taxon>eudicotyledons</taxon>
        <taxon>Gunneridae</taxon>
        <taxon>Pentapetalae</taxon>
        <taxon>rosids</taxon>
        <taxon>malvids</taxon>
        <taxon>Malvales</taxon>
        <taxon>Malvaceae</taxon>
        <taxon>Malvoideae</taxon>
        <taxon>Gossypium</taxon>
    </lineage>
</organism>
<sequence length="93" mass="10473">MACCLHGILVFLEVLEVDNAAVVQLLNSIGQDVHHEVVRALRELLERSWEMRIQYVYREGNTVANYMAAPARGKGKGMQLHQSPPTRAMQKKG</sequence>
<feature type="region of interest" description="Disordered" evidence="1">
    <location>
        <begin position="73"/>
        <end position="93"/>
    </location>
</feature>
<evidence type="ECO:0000256" key="2">
    <source>
        <dbReference type="SAM" id="SignalP"/>
    </source>
</evidence>
<proteinExistence type="predicted"/>